<dbReference type="InterPro" id="IPR003772">
    <property type="entry name" value="YceD"/>
</dbReference>
<protein>
    <submittedName>
        <fullName evidence="2">DUF177 domain-containing protein</fullName>
    </submittedName>
</protein>
<name>A0AA41UFV8_9HYPH</name>
<organism evidence="2 3">
    <name type="scientific">Paradevosia shaoguanensis</name>
    <dbReference type="NCBI Taxonomy" id="1335043"/>
    <lineage>
        <taxon>Bacteria</taxon>
        <taxon>Pseudomonadati</taxon>
        <taxon>Pseudomonadota</taxon>
        <taxon>Alphaproteobacteria</taxon>
        <taxon>Hyphomicrobiales</taxon>
        <taxon>Devosiaceae</taxon>
        <taxon>Paradevosia</taxon>
    </lineage>
</organism>
<proteinExistence type="predicted"/>
<dbReference type="Pfam" id="PF02620">
    <property type="entry name" value="YceD"/>
    <property type="match status" value="1"/>
</dbReference>
<feature type="region of interest" description="Disordered" evidence="1">
    <location>
        <begin position="149"/>
        <end position="181"/>
    </location>
</feature>
<sequence length="181" mass="19871">MTKRPEDSALDASVRIDHLPPEGRDLKLSANAEQRAALTERLRISDLEKLDVSLNVAPFRGGIRVLGRLQARVVQPCVVSFVPVTQDIDEPIDRVFLPGREKQHAPGAEVFIDMEEEDAPDYFEGPEVDLTELIVETLSLAIDPYPRAPGASVADIAQDPDDEPDSPFSSLKSLRDSGDKS</sequence>
<keyword evidence="3" id="KW-1185">Reference proteome</keyword>
<gene>
    <name evidence="2" type="ORF">ML536_08045</name>
</gene>
<feature type="region of interest" description="Disordered" evidence="1">
    <location>
        <begin position="1"/>
        <end position="24"/>
    </location>
</feature>
<comment type="caution">
    <text evidence="2">The sequence shown here is derived from an EMBL/GenBank/DDBJ whole genome shotgun (WGS) entry which is preliminary data.</text>
</comment>
<evidence type="ECO:0000313" key="2">
    <source>
        <dbReference type="EMBL" id="MCI0126776.1"/>
    </source>
</evidence>
<dbReference type="EMBL" id="JALAZD010000001">
    <property type="protein sequence ID" value="MCI0126776.1"/>
    <property type="molecule type" value="Genomic_DNA"/>
</dbReference>
<dbReference type="RefSeq" id="WP_035093141.1">
    <property type="nucleotide sequence ID" value="NZ_CP068983.1"/>
</dbReference>
<dbReference type="Proteomes" id="UP001156140">
    <property type="component" value="Unassembled WGS sequence"/>
</dbReference>
<reference evidence="2" key="1">
    <citation type="submission" date="2022-03" db="EMBL/GenBank/DDBJ databases">
        <title>The complete genome sequence of a Methyloterrigena soli.</title>
        <authorList>
            <person name="Zi Z."/>
        </authorList>
    </citation>
    <scope>NUCLEOTIDE SEQUENCE</scope>
    <source>
        <strain evidence="2">M48</strain>
    </source>
</reference>
<accession>A0AA41UFV8</accession>
<evidence type="ECO:0000256" key="1">
    <source>
        <dbReference type="SAM" id="MobiDB-lite"/>
    </source>
</evidence>
<evidence type="ECO:0000313" key="3">
    <source>
        <dbReference type="Proteomes" id="UP001156140"/>
    </source>
</evidence>
<feature type="compositionally biased region" description="Basic and acidic residues" evidence="1">
    <location>
        <begin position="14"/>
        <end position="24"/>
    </location>
</feature>
<dbReference type="AlphaFoldDB" id="A0AA41UFV8"/>